<dbReference type="Pfam" id="PF20349">
    <property type="entry name" value="DUF6644"/>
    <property type="match status" value="1"/>
</dbReference>
<keyword evidence="1" id="KW-0812">Transmembrane</keyword>
<feature type="transmembrane region" description="Helical" evidence="1">
    <location>
        <begin position="48"/>
        <end position="69"/>
    </location>
</feature>
<feature type="domain" description="DUF6644" evidence="2">
    <location>
        <begin position="11"/>
        <end position="140"/>
    </location>
</feature>
<evidence type="ECO:0000313" key="3">
    <source>
        <dbReference type="EMBL" id="MXP00020.1"/>
    </source>
</evidence>
<keyword evidence="1" id="KW-0472">Membrane</keyword>
<evidence type="ECO:0000256" key="1">
    <source>
        <dbReference type="SAM" id="Phobius"/>
    </source>
</evidence>
<keyword evidence="4" id="KW-1185">Reference proteome</keyword>
<name>A0A6I4TXZ3_9SPHN</name>
<evidence type="ECO:0000313" key="4">
    <source>
        <dbReference type="Proteomes" id="UP000469430"/>
    </source>
</evidence>
<dbReference type="AlphaFoldDB" id="A0A6I4TXZ3"/>
<sequence>MREVGWVYPWVNVLHLLGLVMLVGGIGLLDLRVLGLFRDLPLAILSRVLTPVAVIGFVVQLLTGLLLFAADGPTLANAALFQAKLVLLALVMVNAGAFRVAWARQPAHIRRHPTPALRLSALASLLLWLTIAALGRLIAYY</sequence>
<proteinExistence type="predicted"/>
<feature type="transmembrane region" description="Helical" evidence="1">
    <location>
        <begin position="6"/>
        <end position="28"/>
    </location>
</feature>
<reference evidence="3 4" key="1">
    <citation type="submission" date="2019-12" db="EMBL/GenBank/DDBJ databases">
        <title>Genomic-based taxomic classification of the family Erythrobacteraceae.</title>
        <authorList>
            <person name="Xu L."/>
        </authorList>
    </citation>
    <scope>NUCLEOTIDE SEQUENCE [LARGE SCALE GENOMIC DNA]</scope>
    <source>
        <strain evidence="3 4">S36</strain>
    </source>
</reference>
<protein>
    <recommendedName>
        <fullName evidence="2">DUF6644 domain-containing protein</fullName>
    </recommendedName>
</protein>
<dbReference type="EMBL" id="WTYJ01000002">
    <property type="protein sequence ID" value="MXP00020.1"/>
    <property type="molecule type" value="Genomic_DNA"/>
</dbReference>
<feature type="transmembrane region" description="Helical" evidence="1">
    <location>
        <begin position="75"/>
        <end position="98"/>
    </location>
</feature>
<keyword evidence="1" id="KW-1133">Transmembrane helix</keyword>
<feature type="transmembrane region" description="Helical" evidence="1">
    <location>
        <begin position="119"/>
        <end position="139"/>
    </location>
</feature>
<organism evidence="3 4">
    <name type="scientific">Croceibacterium xixiisoli</name>
    <dbReference type="NCBI Taxonomy" id="1476466"/>
    <lineage>
        <taxon>Bacteria</taxon>
        <taxon>Pseudomonadati</taxon>
        <taxon>Pseudomonadota</taxon>
        <taxon>Alphaproteobacteria</taxon>
        <taxon>Sphingomonadales</taxon>
        <taxon>Erythrobacteraceae</taxon>
        <taxon>Croceibacterium</taxon>
    </lineage>
</organism>
<accession>A0A6I4TXZ3</accession>
<gene>
    <name evidence="3" type="ORF">GRI97_13580</name>
</gene>
<dbReference type="Proteomes" id="UP000469430">
    <property type="component" value="Unassembled WGS sequence"/>
</dbReference>
<dbReference type="OrthoDB" id="7450496at2"/>
<dbReference type="InterPro" id="IPR046586">
    <property type="entry name" value="DUF6644"/>
</dbReference>
<evidence type="ECO:0000259" key="2">
    <source>
        <dbReference type="Pfam" id="PF20349"/>
    </source>
</evidence>
<comment type="caution">
    <text evidence="3">The sequence shown here is derived from an EMBL/GenBank/DDBJ whole genome shotgun (WGS) entry which is preliminary data.</text>
</comment>